<evidence type="ECO:0000313" key="3">
    <source>
        <dbReference type="Proteomes" id="UP000812961"/>
    </source>
</evidence>
<proteinExistence type="predicted"/>
<keyword evidence="3" id="KW-1185">Reference proteome</keyword>
<reference evidence="2 3" key="1">
    <citation type="submission" date="2021-08" db="EMBL/GenBank/DDBJ databases">
        <title>The genome sequence of Chitinophaga sp. B61.</title>
        <authorList>
            <person name="Zhang X."/>
        </authorList>
    </citation>
    <scope>NUCLEOTIDE SEQUENCE [LARGE SCALE GENOMIC DNA]</scope>
    <source>
        <strain evidence="2 3">B61</strain>
    </source>
</reference>
<dbReference type="EMBL" id="JAICCF010000003">
    <property type="protein sequence ID" value="MBW8685571.1"/>
    <property type="molecule type" value="Genomic_DNA"/>
</dbReference>
<keyword evidence="1" id="KW-0732">Signal</keyword>
<dbReference type="InterPro" id="IPR045391">
    <property type="entry name" value="DUF6520"/>
</dbReference>
<feature type="signal peptide" evidence="1">
    <location>
        <begin position="1"/>
        <end position="22"/>
    </location>
</feature>
<sequence length="93" mass="9752">MKKAKIVLSAVALFAVVGGAFAFKASRGTGSHFAATTTTTINGVVYQLCQPQRNYVTAQNAPTRLLYTSTTTLGGRTICTSTPFTLSATATMQ</sequence>
<evidence type="ECO:0000313" key="2">
    <source>
        <dbReference type="EMBL" id="MBW8685571.1"/>
    </source>
</evidence>
<dbReference type="Pfam" id="PF20130">
    <property type="entry name" value="DUF6520"/>
    <property type="match status" value="1"/>
</dbReference>
<feature type="chain" id="PRO_5045403958" evidence="1">
    <location>
        <begin position="23"/>
        <end position="93"/>
    </location>
</feature>
<accession>A0ABS7GD22</accession>
<protein>
    <submittedName>
        <fullName evidence="2">Uncharacterized protein</fullName>
    </submittedName>
</protein>
<name>A0ABS7GD22_9BACT</name>
<dbReference type="Proteomes" id="UP000812961">
    <property type="component" value="Unassembled WGS sequence"/>
</dbReference>
<evidence type="ECO:0000256" key="1">
    <source>
        <dbReference type="SAM" id="SignalP"/>
    </source>
</evidence>
<gene>
    <name evidence="2" type="ORF">K1Y79_14620</name>
</gene>
<organism evidence="2 3">
    <name type="scientific">Chitinophaga rhizophila</name>
    <dbReference type="NCBI Taxonomy" id="2866212"/>
    <lineage>
        <taxon>Bacteria</taxon>
        <taxon>Pseudomonadati</taxon>
        <taxon>Bacteroidota</taxon>
        <taxon>Chitinophagia</taxon>
        <taxon>Chitinophagales</taxon>
        <taxon>Chitinophagaceae</taxon>
        <taxon>Chitinophaga</taxon>
    </lineage>
</organism>
<comment type="caution">
    <text evidence="2">The sequence shown here is derived from an EMBL/GenBank/DDBJ whole genome shotgun (WGS) entry which is preliminary data.</text>
</comment>
<dbReference type="RefSeq" id="WP_220250901.1">
    <property type="nucleotide sequence ID" value="NZ_JAICCF010000003.1"/>
</dbReference>